<dbReference type="EMBL" id="CAJOBJ010303953">
    <property type="protein sequence ID" value="CAF5163220.1"/>
    <property type="molecule type" value="Genomic_DNA"/>
</dbReference>
<feature type="region of interest" description="Disordered" evidence="1">
    <location>
        <begin position="64"/>
        <end position="97"/>
    </location>
</feature>
<sequence>DSLNKNHQLNQSLTLSNFSYDSRSHLQPLNEKHVYSTSNVDDLIDSMARRHLAYRRLDAAIDRQRRTNTYQGPYAESMHSSRTTHRSPQRRDDSLVANRSIRNSIEPDLNRLNTNNFNQRLRSRIDYYNRIQPDPDSLAIDQSIYTNAYSKLPPISSGYDSNRLNHSQTPLTPNFYDNKHDSHIHDHHHQQQQQTVPFNLSDAPEHLIDLPSDIYVTSRT</sequence>
<dbReference type="Proteomes" id="UP000681720">
    <property type="component" value="Unassembled WGS sequence"/>
</dbReference>
<evidence type="ECO:0000313" key="3">
    <source>
        <dbReference type="Proteomes" id="UP000681720"/>
    </source>
</evidence>
<feature type="non-terminal residue" evidence="2">
    <location>
        <position position="220"/>
    </location>
</feature>
<protein>
    <submittedName>
        <fullName evidence="2">Uncharacterized protein</fullName>
    </submittedName>
</protein>
<organism evidence="2 3">
    <name type="scientific">Rotaria magnacalcarata</name>
    <dbReference type="NCBI Taxonomy" id="392030"/>
    <lineage>
        <taxon>Eukaryota</taxon>
        <taxon>Metazoa</taxon>
        <taxon>Spiralia</taxon>
        <taxon>Gnathifera</taxon>
        <taxon>Rotifera</taxon>
        <taxon>Eurotatoria</taxon>
        <taxon>Bdelloidea</taxon>
        <taxon>Philodinida</taxon>
        <taxon>Philodinidae</taxon>
        <taxon>Rotaria</taxon>
    </lineage>
</organism>
<gene>
    <name evidence="2" type="ORF">GIL414_LOCUS65985</name>
</gene>
<reference evidence="2" key="1">
    <citation type="submission" date="2021-02" db="EMBL/GenBank/DDBJ databases">
        <authorList>
            <person name="Nowell W R."/>
        </authorList>
    </citation>
    <scope>NUCLEOTIDE SEQUENCE</scope>
</reference>
<feature type="non-terminal residue" evidence="2">
    <location>
        <position position="1"/>
    </location>
</feature>
<evidence type="ECO:0000256" key="1">
    <source>
        <dbReference type="SAM" id="MobiDB-lite"/>
    </source>
</evidence>
<accession>A0A8S3GH37</accession>
<comment type="caution">
    <text evidence="2">The sequence shown here is derived from an EMBL/GenBank/DDBJ whole genome shotgun (WGS) entry which is preliminary data.</text>
</comment>
<dbReference type="AlphaFoldDB" id="A0A8S3GH37"/>
<evidence type="ECO:0000313" key="2">
    <source>
        <dbReference type="EMBL" id="CAF5163220.1"/>
    </source>
</evidence>
<proteinExistence type="predicted"/>
<name>A0A8S3GH37_9BILA</name>